<protein>
    <submittedName>
        <fullName evidence="6">Glucagon a</fullName>
    </submittedName>
</protein>
<accession>A0A3B3ST67</accession>
<dbReference type="PRINTS" id="PR00275">
    <property type="entry name" value="GLUCAGON"/>
</dbReference>
<reference evidence="6" key="2">
    <citation type="submission" date="2025-09" db="UniProtKB">
        <authorList>
            <consortium name="Ensembl"/>
        </authorList>
    </citation>
    <scope>IDENTIFICATION</scope>
</reference>
<organism evidence="6 7">
    <name type="scientific">Paramormyrops kingsleyae</name>
    <dbReference type="NCBI Taxonomy" id="1676925"/>
    <lineage>
        <taxon>Eukaryota</taxon>
        <taxon>Metazoa</taxon>
        <taxon>Chordata</taxon>
        <taxon>Craniata</taxon>
        <taxon>Vertebrata</taxon>
        <taxon>Euteleostomi</taxon>
        <taxon>Actinopterygii</taxon>
        <taxon>Neopterygii</taxon>
        <taxon>Teleostei</taxon>
        <taxon>Osteoglossocephala</taxon>
        <taxon>Osteoglossomorpha</taxon>
        <taxon>Osteoglossiformes</taxon>
        <taxon>Mormyridae</taxon>
        <taxon>Paramormyrops</taxon>
    </lineage>
</organism>
<feature type="chain" id="PRO_5017291954" evidence="4">
    <location>
        <begin position="22"/>
        <end position="116"/>
    </location>
</feature>
<evidence type="ECO:0000313" key="6">
    <source>
        <dbReference type="Ensembl" id="ENSPKIP00000033508.1"/>
    </source>
</evidence>
<keyword evidence="3" id="KW-0964">Secreted</keyword>
<dbReference type="Proteomes" id="UP000261540">
    <property type="component" value="Unplaced"/>
</dbReference>
<reference evidence="6" key="1">
    <citation type="submission" date="2025-08" db="UniProtKB">
        <authorList>
            <consortium name="Ensembl"/>
        </authorList>
    </citation>
    <scope>IDENTIFICATION</scope>
</reference>
<feature type="signal peptide" evidence="4">
    <location>
        <begin position="1"/>
        <end position="21"/>
    </location>
</feature>
<dbReference type="PANTHER" id="PTHR11418">
    <property type="entry name" value="GLUCAGON"/>
    <property type="match status" value="1"/>
</dbReference>
<dbReference type="GO" id="GO:0005179">
    <property type="term" value="F:hormone activity"/>
    <property type="evidence" value="ECO:0007669"/>
    <property type="project" value="InterPro"/>
</dbReference>
<dbReference type="InterPro" id="IPR015550">
    <property type="entry name" value="Glucagon"/>
</dbReference>
<sequence length="116" mass="13565">MTGIHSTVALVLLVVVQSGRQVDDMFFFCSFLTENVILEEPRDFSHMKRHSQGTFTNDYSKYLETRRAQDFIQWLMNSKRRRHADGTYTSDFSSYLQNQAGKQFVSWLKMGRGGRQ</sequence>
<name>A0A3B3ST67_9TELE</name>
<dbReference type="SMART" id="SM00070">
    <property type="entry name" value="GLUCA"/>
    <property type="match status" value="2"/>
</dbReference>
<dbReference type="Pfam" id="PF00123">
    <property type="entry name" value="Hormone_2"/>
    <property type="match status" value="2"/>
</dbReference>
<evidence type="ECO:0000256" key="1">
    <source>
        <dbReference type="ARBA" id="ARBA00004613"/>
    </source>
</evidence>
<evidence type="ECO:0000256" key="3">
    <source>
        <dbReference type="ARBA" id="ARBA00022525"/>
    </source>
</evidence>
<dbReference type="Ensembl" id="ENSPKIT00000014398.1">
    <property type="protein sequence ID" value="ENSPKIP00000033508.1"/>
    <property type="gene ID" value="ENSPKIG00000013195.1"/>
</dbReference>
<evidence type="ECO:0000256" key="4">
    <source>
        <dbReference type="SAM" id="SignalP"/>
    </source>
</evidence>
<comment type="similarity">
    <text evidence="2">Belongs to the glucagon family.</text>
</comment>
<proteinExistence type="inferred from homology"/>
<dbReference type="GO" id="GO:0042594">
    <property type="term" value="P:response to starvation"/>
    <property type="evidence" value="ECO:0007669"/>
    <property type="project" value="TreeGrafter"/>
</dbReference>
<dbReference type="PANTHER" id="PTHR11418:SF0">
    <property type="entry name" value="PRO-GLUCAGON"/>
    <property type="match status" value="1"/>
</dbReference>
<dbReference type="InterPro" id="IPR000532">
    <property type="entry name" value="Glucagon_GIP_secretin_VIP"/>
</dbReference>
<dbReference type="GeneTree" id="ENSGT00390000005372"/>
<dbReference type="AlphaFoldDB" id="A0A3B3ST67"/>
<feature type="domain" description="Glucagon / GIP / secretin / VIP family" evidence="5">
    <location>
        <begin position="50"/>
        <end position="72"/>
    </location>
</feature>
<keyword evidence="7" id="KW-1185">Reference proteome</keyword>
<evidence type="ECO:0000313" key="7">
    <source>
        <dbReference type="Proteomes" id="UP000261540"/>
    </source>
</evidence>
<dbReference type="GO" id="GO:0005576">
    <property type="term" value="C:extracellular region"/>
    <property type="evidence" value="ECO:0007669"/>
    <property type="project" value="UniProtKB-SubCell"/>
</dbReference>
<dbReference type="Gene3D" id="6.10.250.590">
    <property type="match status" value="2"/>
</dbReference>
<keyword evidence="4" id="KW-0732">Signal</keyword>
<evidence type="ECO:0000259" key="5">
    <source>
        <dbReference type="PROSITE" id="PS00260"/>
    </source>
</evidence>
<evidence type="ECO:0000256" key="2">
    <source>
        <dbReference type="ARBA" id="ARBA00008369"/>
    </source>
</evidence>
<comment type="subcellular location">
    <subcellularLocation>
        <location evidence="1">Secreted</location>
    </subcellularLocation>
</comment>
<feature type="domain" description="Glucagon / GIP / secretin / VIP family" evidence="5">
    <location>
        <begin position="83"/>
        <end position="105"/>
    </location>
</feature>
<dbReference type="PROSITE" id="PS00260">
    <property type="entry name" value="GLUCAGON"/>
    <property type="match status" value="2"/>
</dbReference>
<dbReference type="GO" id="GO:0031769">
    <property type="term" value="F:glucagon receptor binding"/>
    <property type="evidence" value="ECO:0007669"/>
    <property type="project" value="TreeGrafter"/>
</dbReference>